<dbReference type="Pfam" id="PF03706">
    <property type="entry name" value="LPG_synthase_TM"/>
    <property type="match status" value="1"/>
</dbReference>
<feature type="transmembrane region" description="Helical" evidence="6">
    <location>
        <begin position="227"/>
        <end position="249"/>
    </location>
</feature>
<evidence type="ECO:0000256" key="2">
    <source>
        <dbReference type="ARBA" id="ARBA00022475"/>
    </source>
</evidence>
<dbReference type="EMBL" id="BAQB01000022">
    <property type="protein sequence ID" value="GBR47466.1"/>
    <property type="molecule type" value="Genomic_DNA"/>
</dbReference>
<comment type="caution">
    <text evidence="7">The sequence shown here is derived from an EMBL/GenBank/DDBJ whole genome shotgun (WGS) entry which is preliminary data.</text>
</comment>
<keyword evidence="4 6" id="KW-1133">Transmembrane helix</keyword>
<dbReference type="RefSeq" id="WP_068168524.1">
    <property type="nucleotide sequence ID" value="NZ_BAQB01000022.1"/>
</dbReference>
<feature type="transmembrane region" description="Helical" evidence="6">
    <location>
        <begin position="288"/>
        <end position="309"/>
    </location>
</feature>
<dbReference type="InterPro" id="IPR022791">
    <property type="entry name" value="L-PG_synthase/AglD"/>
</dbReference>
<evidence type="ECO:0000256" key="3">
    <source>
        <dbReference type="ARBA" id="ARBA00022692"/>
    </source>
</evidence>
<reference evidence="7" key="1">
    <citation type="submission" date="2013-04" db="EMBL/GenBank/DDBJ databases">
        <title>The genome sequencing project of 58 acetic acid bacteria.</title>
        <authorList>
            <person name="Okamoto-Kainuma A."/>
            <person name="Ishikawa M."/>
            <person name="Umino S."/>
            <person name="Koizumi Y."/>
            <person name="Shiwa Y."/>
            <person name="Yoshikawa H."/>
            <person name="Matsutani M."/>
            <person name="Matsushita K."/>
        </authorList>
    </citation>
    <scope>NUCLEOTIDE SEQUENCE</scope>
    <source>
        <strain evidence="7">NBRC 106556</strain>
    </source>
</reference>
<keyword evidence="8" id="KW-1185">Reference proteome</keyword>
<evidence type="ECO:0000256" key="4">
    <source>
        <dbReference type="ARBA" id="ARBA00022989"/>
    </source>
</evidence>
<keyword evidence="3 6" id="KW-0812">Transmembrane</keyword>
<evidence type="ECO:0000256" key="5">
    <source>
        <dbReference type="ARBA" id="ARBA00023136"/>
    </source>
</evidence>
<accession>A0ABQ0QJY7</accession>
<feature type="transmembrane region" description="Helical" evidence="6">
    <location>
        <begin position="41"/>
        <end position="63"/>
    </location>
</feature>
<proteinExistence type="predicted"/>
<feature type="transmembrane region" description="Helical" evidence="6">
    <location>
        <begin position="84"/>
        <end position="105"/>
    </location>
</feature>
<keyword evidence="5 6" id="KW-0472">Membrane</keyword>
<gene>
    <name evidence="7" type="ORF">AA106556_1461</name>
</gene>
<name>A0ABQ0QJY7_9PROT</name>
<evidence type="ECO:0000313" key="8">
    <source>
        <dbReference type="Proteomes" id="UP001062443"/>
    </source>
</evidence>
<feature type="transmembrane region" description="Helical" evidence="6">
    <location>
        <begin position="135"/>
        <end position="151"/>
    </location>
</feature>
<comment type="subcellular location">
    <subcellularLocation>
        <location evidence="1">Cell membrane</location>
        <topology evidence="1">Multi-pass membrane protein</topology>
    </subcellularLocation>
</comment>
<feature type="transmembrane region" description="Helical" evidence="6">
    <location>
        <begin position="261"/>
        <end position="282"/>
    </location>
</feature>
<evidence type="ECO:0008006" key="9">
    <source>
        <dbReference type="Google" id="ProtNLM"/>
    </source>
</evidence>
<dbReference type="NCBIfam" id="TIGR03476">
    <property type="entry name" value="HpnL"/>
    <property type="match status" value="1"/>
</dbReference>
<sequence>MTKALKKTLPIFLTCFGLVLFTVIAARAGIHPVLQALSKVGLGGFLLVVGYQLLVDIGLGLAWKGSVPQIGAVRLIGARLARDAAATCLPFSQLGGIAIGVRATLAGRNPVSREGTVLRWPEGVASNLVDITTEVLGQIAFVLLAVLCLVGHDGAARFIWPLSIGMVLLSLGIAAFIWTQLRGGTILQRSAQFLGRHIAAGWSENLIDDSVVFQERLEELWGRADRIALGAFSHFLCWVAGAGLTWLALSLLGAHTGFMSALAIEGVVCGIMSAGFLVPASLGVQEAAYVALGMMFGIDSEIALSLSLLRRGRDLMIGIPVLLYWQFVEVRRLRLQVSDPSTNG</sequence>
<evidence type="ECO:0000256" key="6">
    <source>
        <dbReference type="SAM" id="Phobius"/>
    </source>
</evidence>
<keyword evidence="2" id="KW-1003">Cell membrane</keyword>
<dbReference type="Proteomes" id="UP001062443">
    <property type="component" value="Unassembled WGS sequence"/>
</dbReference>
<evidence type="ECO:0000313" key="7">
    <source>
        <dbReference type="EMBL" id="GBR47466.1"/>
    </source>
</evidence>
<protein>
    <recommendedName>
        <fullName evidence="9">HpnL family protein</fullName>
    </recommendedName>
</protein>
<feature type="transmembrane region" description="Helical" evidence="6">
    <location>
        <begin position="158"/>
        <end position="178"/>
    </location>
</feature>
<organism evidence="7 8">
    <name type="scientific">Neokomagataea tanensis NBRC 106556</name>
    <dbReference type="NCBI Taxonomy" id="1223519"/>
    <lineage>
        <taxon>Bacteria</taxon>
        <taxon>Pseudomonadati</taxon>
        <taxon>Pseudomonadota</taxon>
        <taxon>Alphaproteobacteria</taxon>
        <taxon>Acetobacterales</taxon>
        <taxon>Acetobacteraceae</taxon>
        <taxon>Neokomagataea</taxon>
    </lineage>
</organism>
<evidence type="ECO:0000256" key="1">
    <source>
        <dbReference type="ARBA" id="ARBA00004651"/>
    </source>
</evidence>